<dbReference type="EMBL" id="PTJC01000005">
    <property type="protein sequence ID" value="PPK88064.1"/>
    <property type="molecule type" value="Genomic_DNA"/>
</dbReference>
<dbReference type="Proteomes" id="UP000237662">
    <property type="component" value="Unassembled WGS sequence"/>
</dbReference>
<dbReference type="RefSeq" id="WP_104418636.1">
    <property type="nucleotide sequence ID" value="NZ_PTJC01000005.1"/>
</dbReference>
<comment type="caution">
    <text evidence="2">The sequence shown here is derived from an EMBL/GenBank/DDBJ whole genome shotgun (WGS) entry which is preliminary data.</text>
</comment>
<gene>
    <name evidence="2" type="ORF">CLV84_1027</name>
</gene>
<feature type="region of interest" description="Disordered" evidence="1">
    <location>
        <begin position="127"/>
        <end position="169"/>
    </location>
</feature>
<name>A0A2S6I986_9BACT</name>
<feature type="compositionally biased region" description="Basic and acidic residues" evidence="1">
    <location>
        <begin position="145"/>
        <end position="154"/>
    </location>
</feature>
<feature type="compositionally biased region" description="Basic and acidic residues" evidence="1">
    <location>
        <begin position="1"/>
        <end position="10"/>
    </location>
</feature>
<evidence type="ECO:0000313" key="2">
    <source>
        <dbReference type="EMBL" id="PPK88064.1"/>
    </source>
</evidence>
<organism evidence="2 3">
    <name type="scientific">Neolewinella xylanilytica</name>
    <dbReference type="NCBI Taxonomy" id="1514080"/>
    <lineage>
        <taxon>Bacteria</taxon>
        <taxon>Pseudomonadati</taxon>
        <taxon>Bacteroidota</taxon>
        <taxon>Saprospiria</taxon>
        <taxon>Saprospirales</taxon>
        <taxon>Lewinellaceae</taxon>
        <taxon>Neolewinella</taxon>
    </lineage>
</organism>
<feature type="compositionally biased region" description="Basic residues" evidence="1">
    <location>
        <begin position="155"/>
        <end position="169"/>
    </location>
</feature>
<dbReference type="AlphaFoldDB" id="A0A2S6I986"/>
<protein>
    <submittedName>
        <fullName evidence="2">Uncharacterized protein</fullName>
    </submittedName>
</protein>
<evidence type="ECO:0000313" key="3">
    <source>
        <dbReference type="Proteomes" id="UP000237662"/>
    </source>
</evidence>
<accession>A0A2S6I986</accession>
<sequence>MEGKKIDRQRNAQAAAAGRQGGRPKRPGLRSAESSGQLRLLERSGISGGAGVVQRAPIRVKGNRFREDDLLFDFVGENATEQLYSIQLPSGSIVFTYSPEADTYTFGEVTYGTLAELVAWLDKGKVEESDAPPENATPEAPPRPEVADRLPDRARSKKPRRRRKSSYRSLHRAGLTRPKKFALDGAERESQAALFGSLDRTFEGRGIRDANKGILSMAIRVGKDGIELHSTGKIRDAGAMRPLEEPLPEAEQQAVVRLVEKVLKKSGQWDYLRRNRKLLINQEWSVIVDVDFYYSRDRGRTRFHMDSSGETLFTNLIYNDFAQREKLGPETISDLSFLSDTDQDMLDEHFGGENQFPGRLARNIRRIRRGAPDKKGKPEIKGEKVAPLDIVTFTDPTTLHATPAPEGHKDDDYTANFLRETKQIQLPTDMQRTVPGAVSSELRAGLQIREGDDPQRRSFLRMWVQIVRTAASDIIRDILKMNEQLYVLDQFVKNDLKNTTEGYLFYEVLLAKFHLDDWLAQLHHRIISGQMGGTYEMGQKRQLIEALLATLKRLEAVVGRLSDPTVKVQMKPKFNKLRACIDLLEE</sequence>
<reference evidence="2 3" key="1">
    <citation type="submission" date="2018-02" db="EMBL/GenBank/DDBJ databases">
        <title>Genomic Encyclopedia of Archaeal and Bacterial Type Strains, Phase II (KMG-II): from individual species to whole genera.</title>
        <authorList>
            <person name="Goeker M."/>
        </authorList>
    </citation>
    <scope>NUCLEOTIDE SEQUENCE [LARGE SCALE GENOMIC DNA]</scope>
    <source>
        <strain evidence="2 3">DSM 29526</strain>
    </source>
</reference>
<keyword evidence="3" id="KW-1185">Reference proteome</keyword>
<evidence type="ECO:0000256" key="1">
    <source>
        <dbReference type="SAM" id="MobiDB-lite"/>
    </source>
</evidence>
<proteinExistence type="predicted"/>
<feature type="region of interest" description="Disordered" evidence="1">
    <location>
        <begin position="1"/>
        <end position="37"/>
    </location>
</feature>